<dbReference type="SUPFAM" id="SSF55785">
    <property type="entry name" value="PYP-like sensor domain (PAS domain)"/>
    <property type="match status" value="3"/>
</dbReference>
<dbReference type="PROSITE" id="PS50113">
    <property type="entry name" value="PAC"/>
    <property type="match status" value="1"/>
</dbReference>
<keyword evidence="3" id="KW-0597">Phosphoprotein</keyword>
<dbReference type="NCBIfam" id="TIGR00229">
    <property type="entry name" value="sensory_box"/>
    <property type="match status" value="1"/>
</dbReference>
<dbReference type="InterPro" id="IPR052162">
    <property type="entry name" value="Sensor_kinase/Photoreceptor"/>
</dbReference>
<dbReference type="EMBL" id="BSPB01000003">
    <property type="protein sequence ID" value="GLS13086.1"/>
    <property type="molecule type" value="Genomic_DNA"/>
</dbReference>
<dbReference type="Pfam" id="PF00512">
    <property type="entry name" value="HisKA"/>
    <property type="match status" value="1"/>
</dbReference>
<dbReference type="CDD" id="cd00082">
    <property type="entry name" value="HisKA"/>
    <property type="match status" value="1"/>
</dbReference>
<dbReference type="InterPro" id="IPR000700">
    <property type="entry name" value="PAS-assoc_C"/>
</dbReference>
<dbReference type="InterPro" id="IPR005467">
    <property type="entry name" value="His_kinase_dom"/>
</dbReference>
<feature type="domain" description="PAC" evidence="8">
    <location>
        <begin position="546"/>
        <end position="599"/>
    </location>
</feature>
<evidence type="ECO:0000313" key="10">
    <source>
        <dbReference type="Proteomes" id="UP001156903"/>
    </source>
</evidence>
<dbReference type="Gene3D" id="3.30.450.40">
    <property type="match status" value="1"/>
</dbReference>
<dbReference type="PRINTS" id="PR00344">
    <property type="entry name" value="BCTRLSENSOR"/>
</dbReference>
<organism evidence="9 10">
    <name type="scientific">Hydrogenophaga electricum</name>
    <dbReference type="NCBI Taxonomy" id="1230953"/>
    <lineage>
        <taxon>Bacteria</taxon>
        <taxon>Pseudomonadati</taxon>
        <taxon>Pseudomonadota</taxon>
        <taxon>Betaproteobacteria</taxon>
        <taxon>Burkholderiales</taxon>
        <taxon>Comamonadaceae</taxon>
        <taxon>Hydrogenophaga</taxon>
    </lineage>
</organism>
<dbReference type="InterPro" id="IPR003018">
    <property type="entry name" value="GAF"/>
</dbReference>
<dbReference type="Proteomes" id="UP001156903">
    <property type="component" value="Unassembled WGS sequence"/>
</dbReference>
<evidence type="ECO:0000256" key="4">
    <source>
        <dbReference type="ARBA" id="ARBA00022679"/>
    </source>
</evidence>
<evidence type="ECO:0000259" key="6">
    <source>
        <dbReference type="PROSITE" id="PS50109"/>
    </source>
</evidence>
<dbReference type="InterPro" id="IPR000014">
    <property type="entry name" value="PAS"/>
</dbReference>
<dbReference type="SUPFAM" id="SSF47384">
    <property type="entry name" value="Homodimeric domain of signal transducing histidine kinase"/>
    <property type="match status" value="1"/>
</dbReference>
<dbReference type="PROSITE" id="PS50112">
    <property type="entry name" value="PAS"/>
    <property type="match status" value="2"/>
</dbReference>
<feature type="domain" description="PAS" evidence="7">
    <location>
        <begin position="469"/>
        <end position="542"/>
    </location>
</feature>
<dbReference type="InterPro" id="IPR035965">
    <property type="entry name" value="PAS-like_dom_sf"/>
</dbReference>
<dbReference type="Pfam" id="PF08447">
    <property type="entry name" value="PAS_3"/>
    <property type="match status" value="1"/>
</dbReference>
<keyword evidence="10" id="KW-1185">Reference proteome</keyword>
<dbReference type="SMART" id="SM00086">
    <property type="entry name" value="PAC"/>
    <property type="match status" value="1"/>
</dbReference>
<sequence>MASSTSPASLASPSLSGDGVGEGALDAGLFETLFMAAPLAASLSRKADGRILAVNRAWEQLTGVSRGQAVGKTTVELGHWPSEAERQRVLWDGSVEFEHVCLAVTEGKPFTVRLHMRVIEGADPLLLVYLTEIDREQMATQALARQHRILEAVQQAQAAFIEADDKRQAFTRLLGALLDVTDSAFGFVGEVQFDLQDKPFIKVHAITDIAWDETSRQMHDNQLDAGMEFRNLQTLFGHALTTRDVVIANDPVHDARAGGLPTGHAPLQAFMGIPVEAQGRLVAMIGLANRVGGYTQADVDYLQPLIGALRQLVLAWRGHAERRRARLQFQATSALLSEKTAALQVTFDSMSQGLMMIDAGGLVRFYNRRALDLLDLPETFLAGQPAHADVVRFQTERGDFGPDLSLLDPFLRPYVGQAAGAEIPEHYLRQTRDGRTLEIVTRQLPEGGLVRTYTDVSPYVQTQQALRQEQQRLQWVLEATRPGIWEVNMETGGLVINERWAEMLGYRVEELQPTTVDTWRNLVHPQDLERSARILQWHLNGELPYYECDIRMRHKAGHWLWINDRGRVHRRDDSGKALYMSGTLLDIHDRVVAQEQVRALNANLERRVAERTAELERSMKDMEAISYSIAHDLRAPLRSVNGFAALIQEEDGAHLSPLARDMFGRIERSARYMGQMITDMLELLRVVRVDLQPMPVDMGTLAQLVVDALAPGVSNAHIHIGALPRVMGDATLLRQVLLNLTDNALKYSRHRAEPRLEIGFDPERQALYLSDNGMGFDMKRANRLFGLFQRLHAGSEVPGTGVGLAIVARIIERHGGRIWAESVPEQGATFWWTLPLAPSAAARLPGAAEG</sequence>
<proteinExistence type="predicted"/>
<dbReference type="SMART" id="SM00091">
    <property type="entry name" value="PAS"/>
    <property type="match status" value="3"/>
</dbReference>
<dbReference type="Pfam" id="PF12860">
    <property type="entry name" value="PAS_7"/>
    <property type="match status" value="1"/>
</dbReference>
<dbReference type="PANTHER" id="PTHR43304">
    <property type="entry name" value="PHYTOCHROME-LIKE PROTEIN CPH1"/>
    <property type="match status" value="1"/>
</dbReference>
<keyword evidence="5" id="KW-0418">Kinase</keyword>
<dbReference type="InterPro" id="IPR003594">
    <property type="entry name" value="HATPase_dom"/>
</dbReference>
<dbReference type="InterPro" id="IPR013655">
    <property type="entry name" value="PAS_fold_3"/>
</dbReference>
<evidence type="ECO:0000259" key="7">
    <source>
        <dbReference type="PROSITE" id="PS50112"/>
    </source>
</evidence>
<evidence type="ECO:0000259" key="8">
    <source>
        <dbReference type="PROSITE" id="PS50113"/>
    </source>
</evidence>
<protein>
    <recommendedName>
        <fullName evidence="2">histidine kinase</fullName>
        <ecNumber evidence="2">2.7.13.3</ecNumber>
    </recommendedName>
</protein>
<dbReference type="CDD" id="cd00130">
    <property type="entry name" value="PAS"/>
    <property type="match status" value="2"/>
</dbReference>
<keyword evidence="4" id="KW-0808">Transferase</keyword>
<dbReference type="PANTHER" id="PTHR43304:SF1">
    <property type="entry name" value="PAC DOMAIN-CONTAINING PROTEIN"/>
    <property type="match status" value="1"/>
</dbReference>
<dbReference type="InterPro" id="IPR029016">
    <property type="entry name" value="GAF-like_dom_sf"/>
</dbReference>
<dbReference type="InterPro" id="IPR001610">
    <property type="entry name" value="PAC"/>
</dbReference>
<evidence type="ECO:0000256" key="5">
    <source>
        <dbReference type="ARBA" id="ARBA00022777"/>
    </source>
</evidence>
<dbReference type="InterPro" id="IPR036890">
    <property type="entry name" value="HATPase_C_sf"/>
</dbReference>
<dbReference type="InterPro" id="IPR004358">
    <property type="entry name" value="Sig_transdc_His_kin-like_C"/>
</dbReference>
<dbReference type="SUPFAM" id="SSF55874">
    <property type="entry name" value="ATPase domain of HSP90 chaperone/DNA topoisomerase II/histidine kinase"/>
    <property type="match status" value="1"/>
</dbReference>
<comment type="caution">
    <text evidence="9">The sequence shown here is derived from an EMBL/GenBank/DDBJ whole genome shotgun (WGS) entry which is preliminary data.</text>
</comment>
<feature type="domain" description="PAS" evidence="7">
    <location>
        <begin position="47"/>
        <end position="75"/>
    </location>
</feature>
<evidence type="ECO:0000313" key="9">
    <source>
        <dbReference type="EMBL" id="GLS13086.1"/>
    </source>
</evidence>
<dbReference type="Gene3D" id="3.30.565.10">
    <property type="entry name" value="Histidine kinase-like ATPase, C-terminal domain"/>
    <property type="match status" value="1"/>
</dbReference>
<dbReference type="Pfam" id="PF00989">
    <property type="entry name" value="PAS"/>
    <property type="match status" value="1"/>
</dbReference>
<evidence type="ECO:0000256" key="1">
    <source>
        <dbReference type="ARBA" id="ARBA00000085"/>
    </source>
</evidence>
<dbReference type="InterPro" id="IPR013767">
    <property type="entry name" value="PAS_fold"/>
</dbReference>
<dbReference type="InterPro" id="IPR036097">
    <property type="entry name" value="HisK_dim/P_sf"/>
</dbReference>
<name>A0ABQ6C429_9BURK</name>
<dbReference type="Gene3D" id="3.30.450.20">
    <property type="entry name" value="PAS domain"/>
    <property type="match status" value="3"/>
</dbReference>
<dbReference type="PROSITE" id="PS50109">
    <property type="entry name" value="HIS_KIN"/>
    <property type="match status" value="1"/>
</dbReference>
<dbReference type="SMART" id="SM00387">
    <property type="entry name" value="HATPase_c"/>
    <property type="match status" value="1"/>
</dbReference>
<comment type="catalytic activity">
    <reaction evidence="1">
        <text>ATP + protein L-histidine = ADP + protein N-phospho-L-histidine.</text>
        <dbReference type="EC" id="2.7.13.3"/>
    </reaction>
</comment>
<dbReference type="InterPro" id="IPR003661">
    <property type="entry name" value="HisK_dim/P_dom"/>
</dbReference>
<dbReference type="Gene3D" id="1.10.287.130">
    <property type="match status" value="1"/>
</dbReference>
<dbReference type="SUPFAM" id="SSF55781">
    <property type="entry name" value="GAF domain-like"/>
    <property type="match status" value="1"/>
</dbReference>
<dbReference type="Pfam" id="PF02518">
    <property type="entry name" value="HATPase_c"/>
    <property type="match status" value="1"/>
</dbReference>
<dbReference type="EC" id="2.7.13.3" evidence="2"/>
<feature type="domain" description="Histidine kinase" evidence="6">
    <location>
        <begin position="628"/>
        <end position="838"/>
    </location>
</feature>
<dbReference type="Pfam" id="PF13185">
    <property type="entry name" value="GAF_2"/>
    <property type="match status" value="1"/>
</dbReference>
<evidence type="ECO:0000256" key="3">
    <source>
        <dbReference type="ARBA" id="ARBA00022553"/>
    </source>
</evidence>
<reference evidence="10" key="1">
    <citation type="journal article" date="2019" name="Int. J. Syst. Evol. Microbiol.">
        <title>The Global Catalogue of Microorganisms (GCM) 10K type strain sequencing project: providing services to taxonomists for standard genome sequencing and annotation.</title>
        <authorList>
            <consortium name="The Broad Institute Genomics Platform"/>
            <consortium name="The Broad Institute Genome Sequencing Center for Infectious Disease"/>
            <person name="Wu L."/>
            <person name="Ma J."/>
        </authorList>
    </citation>
    <scope>NUCLEOTIDE SEQUENCE [LARGE SCALE GENOMIC DNA]</scope>
    <source>
        <strain evidence="10">NBRC 109341</strain>
    </source>
</reference>
<dbReference type="RefSeq" id="WP_284306554.1">
    <property type="nucleotide sequence ID" value="NZ_BSPB01000003.1"/>
</dbReference>
<dbReference type="SMART" id="SM00388">
    <property type="entry name" value="HisKA"/>
    <property type="match status" value="1"/>
</dbReference>
<accession>A0ABQ6C429</accession>
<gene>
    <name evidence="9" type="ORF">GCM10007935_05150</name>
</gene>
<evidence type="ECO:0000256" key="2">
    <source>
        <dbReference type="ARBA" id="ARBA00012438"/>
    </source>
</evidence>